<dbReference type="EMBL" id="JAOAOG010000331">
    <property type="protein sequence ID" value="KAJ6227836.1"/>
    <property type="molecule type" value="Genomic_DNA"/>
</dbReference>
<feature type="region of interest" description="Disordered" evidence="1">
    <location>
        <begin position="620"/>
        <end position="676"/>
    </location>
</feature>
<evidence type="ECO:0000313" key="3">
    <source>
        <dbReference type="Proteomes" id="UP001150062"/>
    </source>
</evidence>
<feature type="compositionally biased region" description="Low complexity" evidence="1">
    <location>
        <begin position="660"/>
        <end position="669"/>
    </location>
</feature>
<proteinExistence type="predicted"/>
<evidence type="ECO:0000313" key="2">
    <source>
        <dbReference type="EMBL" id="KAJ6227836.1"/>
    </source>
</evidence>
<organism evidence="2 3">
    <name type="scientific">Anaeramoeba flamelloides</name>
    <dbReference type="NCBI Taxonomy" id="1746091"/>
    <lineage>
        <taxon>Eukaryota</taxon>
        <taxon>Metamonada</taxon>
        <taxon>Anaeramoebidae</taxon>
        <taxon>Anaeramoeba</taxon>
    </lineage>
</organism>
<evidence type="ECO:0000256" key="1">
    <source>
        <dbReference type="SAM" id="MobiDB-lite"/>
    </source>
</evidence>
<name>A0ABQ8X5Z6_9EUKA</name>
<reference evidence="2" key="1">
    <citation type="submission" date="2022-08" db="EMBL/GenBank/DDBJ databases">
        <title>Novel sulfate-reducing endosymbionts in the free-living metamonad Anaeramoeba.</title>
        <authorList>
            <person name="Jerlstrom-Hultqvist J."/>
            <person name="Cepicka I."/>
            <person name="Gallot-Lavallee L."/>
            <person name="Salas-Leiva D."/>
            <person name="Curtis B.A."/>
            <person name="Zahonova K."/>
            <person name="Pipaliya S."/>
            <person name="Dacks J."/>
            <person name="Roger A.J."/>
        </authorList>
    </citation>
    <scope>NUCLEOTIDE SEQUENCE</scope>
    <source>
        <strain evidence="2">Schooner1</strain>
    </source>
</reference>
<evidence type="ECO:0008006" key="4">
    <source>
        <dbReference type="Google" id="ProtNLM"/>
    </source>
</evidence>
<sequence>MKDNIEKVKEKIINYEKFKIPIINTLEEYLGNAIIFLYKDHFEIRFDDLNIKRYYSLYSKLYHISKHSKYFRFQIDEYNFMNIIPTIKFINSFSKYYSYSLKNNFYHHSFYKIKILNSDNILMGIEGLIYLYTDCFLLKTNLGQLYCEYLPRSRPRRIIDSNKSILWIDLGNGFGLVKCLFQNEIIAEECRIAFLNNYSSWVGLSINSRCFATKINLISQDFSKNNKNFKHQLNIFQNPNMKNKKKQKMKQKILKNGRNGIIKIDYKLILSNKRLVLFSNHFESSDFASSLVTNSNKPLIIQTFMRRNIKILNYDLNSTNIQLQLLENHKNKIVLEFKNKKQKKKFFLNLKQIKLSKIIKLPKNDHFKKFGSIHYCFKIYFLHPTKLIRNSKQGILKLFEFGLILMNENSEPIYSTLNQIKIKTIPIKNNCLMISFSHNDKHNHNDNIDGDGDSDDNRDVNMDNENKQNNFFFGFSNPRHRQVFLWRFLSFQKNICKPNDNHYSLEFPTFVLPLKKFPKFESNINEKKVPAVIMMSRLSFQIIQPNLSKKISYSSVRIKPAKNFQNRVIKIYQNNNNIYKFRFVDQEYALEWLKIACFMIELNYLRIQDKKRKRKKFLKNGNYNLDNNSNDKDGDGNGNGNGKGRNNINGESKEQHRFNDSNNNNLDINSETDLYSDSDSESNIILEKKIDPNYNSKYHLKNLNKSNHYTETISESSTSRVRSMIRTRTPTYTRTRTISRTKTGDNGLTETLLSSASNLYSLYSISSEREKNNNISKQQNPRLLRKKKINAKKIPIKETQRQFKIIYLDDMFNFSADGWIKLSVNGLNFFLYNCPNKKRIHHVKYINAWRDKRTFNDKTVLYITIGENQFIYIQFKNNIRVNDFINYINNSRAFLLKRQSKILQERNDFILNFKKLKK</sequence>
<protein>
    <recommendedName>
        <fullName evidence="4">PH domain-containing protein</fullName>
    </recommendedName>
</protein>
<accession>A0ABQ8X5Z6</accession>
<dbReference type="Proteomes" id="UP001150062">
    <property type="component" value="Unassembled WGS sequence"/>
</dbReference>
<gene>
    <name evidence="2" type="ORF">M0813_09249</name>
</gene>
<keyword evidence="3" id="KW-1185">Reference proteome</keyword>
<comment type="caution">
    <text evidence="2">The sequence shown here is derived from an EMBL/GenBank/DDBJ whole genome shotgun (WGS) entry which is preliminary data.</text>
</comment>